<proteinExistence type="predicted"/>
<keyword evidence="2" id="KW-1185">Reference proteome</keyword>
<evidence type="ECO:0000313" key="2">
    <source>
        <dbReference type="Proteomes" id="UP001565474"/>
    </source>
</evidence>
<gene>
    <name evidence="1" type="ORF">ABH992_000107</name>
</gene>
<comment type="caution">
    <text evidence="1">The sequence shown here is derived from an EMBL/GenBank/DDBJ whole genome shotgun (WGS) entry which is preliminary data.</text>
</comment>
<protein>
    <submittedName>
        <fullName evidence="1">Uncharacterized protein</fullName>
    </submittedName>
</protein>
<sequence>MRCSAPRMARSAAEQKNGLTAISAVVVSATKKSLVHLIRRPQVIPMFGAEFAERKHCVAIFRQALGRLVVLRSVFLGKDVDRHFGRSS</sequence>
<dbReference type="Proteomes" id="UP001565474">
    <property type="component" value="Unassembled WGS sequence"/>
</dbReference>
<reference evidence="1 2" key="1">
    <citation type="submission" date="2024-07" db="EMBL/GenBank/DDBJ databases">
        <title>Genomic Encyclopedia of Type Strains, Phase V (KMG-V): Genome sequencing to study the core and pangenomes of soil and plant-associated prokaryotes.</title>
        <authorList>
            <person name="Whitman W."/>
        </authorList>
    </citation>
    <scope>NUCLEOTIDE SEQUENCE [LARGE SCALE GENOMIC DNA]</scope>
    <source>
        <strain evidence="1 2">USDA 222</strain>
    </source>
</reference>
<accession>A0ABV4G9N0</accession>
<name>A0ABV4G9N0_9BRAD</name>
<dbReference type="EMBL" id="JBGBZN010000001">
    <property type="protein sequence ID" value="MEY9467708.1"/>
    <property type="molecule type" value="Genomic_DNA"/>
</dbReference>
<organism evidence="1 2">
    <name type="scientific">Bradyrhizobium yuanmingense</name>
    <dbReference type="NCBI Taxonomy" id="108015"/>
    <lineage>
        <taxon>Bacteria</taxon>
        <taxon>Pseudomonadati</taxon>
        <taxon>Pseudomonadota</taxon>
        <taxon>Alphaproteobacteria</taxon>
        <taxon>Hyphomicrobiales</taxon>
        <taxon>Nitrobacteraceae</taxon>
        <taxon>Bradyrhizobium</taxon>
    </lineage>
</organism>
<evidence type="ECO:0000313" key="1">
    <source>
        <dbReference type="EMBL" id="MEY9467708.1"/>
    </source>
</evidence>